<dbReference type="InterPro" id="IPR002791">
    <property type="entry name" value="ARMT1-like_metal-bd"/>
</dbReference>
<evidence type="ECO:0000259" key="1">
    <source>
        <dbReference type="Pfam" id="PF01937"/>
    </source>
</evidence>
<dbReference type="Gene3D" id="3.40.50.10880">
    <property type="entry name" value="Uncharacterised protein PF01937, DUF89, domain 3"/>
    <property type="match status" value="1"/>
</dbReference>
<dbReference type="Pfam" id="PF01937">
    <property type="entry name" value="ARMT1-like_dom"/>
    <property type="match status" value="1"/>
</dbReference>
<organism evidence="2 3">
    <name type="scientific">Mesotoga infera</name>
    <dbReference type="NCBI Taxonomy" id="1236046"/>
    <lineage>
        <taxon>Bacteria</taxon>
        <taxon>Thermotogati</taxon>
        <taxon>Thermotogota</taxon>
        <taxon>Thermotogae</taxon>
        <taxon>Kosmotogales</taxon>
        <taxon>Kosmotogaceae</taxon>
        <taxon>Mesotoga</taxon>
    </lineage>
</organism>
<accession>A0A3D3TM66</accession>
<sequence length="285" mass="31399">MKIDLRCIPCNINSLLRILDQNHAGEEEKKRVVRAFLKDVADMDWSDTPIDIGRKVGEALEPLFADHDAFREIKKLSNKNLMEIYEDLKTELLTLDDPLIGALKLSVAGNIIDVAPGHKIDIHTTMSEALSRPFAIDDLEELADRIRKADSLLIVGDNCGEAVLDKLLLDIADVPNSYFLVRTKPALNDITREEALEIGMNEVATILDSGADAPGAQEKTMKRGSFEVYSRADVVISKGQGNLEGLSSARREIFFLLMAKCEVIGGFLGVPKGSFVAYKKAESRG</sequence>
<evidence type="ECO:0000313" key="3">
    <source>
        <dbReference type="Proteomes" id="UP000264215"/>
    </source>
</evidence>
<dbReference type="EMBL" id="DQBS01000073">
    <property type="protein sequence ID" value="HCO69563.1"/>
    <property type="molecule type" value="Genomic_DNA"/>
</dbReference>
<reference evidence="2 3" key="1">
    <citation type="journal article" date="2018" name="Nat. Biotechnol.">
        <title>A standardized bacterial taxonomy based on genome phylogeny substantially revises the tree of life.</title>
        <authorList>
            <person name="Parks D.H."/>
            <person name="Chuvochina M."/>
            <person name="Waite D.W."/>
            <person name="Rinke C."/>
            <person name="Skarshewski A."/>
            <person name="Chaumeil P.A."/>
            <person name="Hugenholtz P."/>
        </authorList>
    </citation>
    <scope>NUCLEOTIDE SEQUENCE [LARGE SCALE GENOMIC DNA]</scope>
    <source>
        <strain evidence="2">UBA9905</strain>
    </source>
</reference>
<dbReference type="Gene3D" id="1.10.285.20">
    <property type="entry name" value="Uncharacterised protein PF01937, DUF89, domain 2"/>
    <property type="match status" value="1"/>
</dbReference>
<dbReference type="Proteomes" id="UP000264215">
    <property type="component" value="Unassembled WGS sequence"/>
</dbReference>
<dbReference type="InterPro" id="IPR014444">
    <property type="entry name" value="PH1575-like"/>
</dbReference>
<gene>
    <name evidence="2" type="ORF">DIT26_03110</name>
</gene>
<proteinExistence type="predicted"/>
<evidence type="ECO:0000313" key="2">
    <source>
        <dbReference type="EMBL" id="HCO69563.1"/>
    </source>
</evidence>
<name>A0A3D3TM66_9BACT</name>
<feature type="domain" description="Damage-control phosphatase ARMT1-like metal-binding" evidence="1">
    <location>
        <begin position="6"/>
        <end position="274"/>
    </location>
</feature>
<protein>
    <recommendedName>
        <fullName evidence="1">Damage-control phosphatase ARMT1-like metal-binding domain-containing protein</fullName>
    </recommendedName>
</protein>
<dbReference type="InterPro" id="IPR036075">
    <property type="entry name" value="ARMT-1-like_metal-bd_sf"/>
</dbReference>
<dbReference type="AlphaFoldDB" id="A0A3D3TM66"/>
<dbReference type="PIRSF" id="PIRSF006593">
    <property type="entry name" value="UCP006593"/>
    <property type="match status" value="1"/>
</dbReference>
<dbReference type="SUPFAM" id="SSF111321">
    <property type="entry name" value="AF1104-like"/>
    <property type="match status" value="1"/>
</dbReference>
<comment type="caution">
    <text evidence="2">The sequence shown here is derived from an EMBL/GenBank/DDBJ whole genome shotgun (WGS) entry which is preliminary data.</text>
</comment>